<accession>A0A6J2VV08</accession>
<dbReference type="RefSeq" id="XP_030635021.1">
    <property type="nucleotide sequence ID" value="XM_030779161.1"/>
</dbReference>
<feature type="domain" description="Ig-like" evidence="8">
    <location>
        <begin position="183"/>
        <end position="271"/>
    </location>
</feature>
<dbReference type="Gene3D" id="2.60.40.10">
    <property type="entry name" value="Immunoglobulins"/>
    <property type="match status" value="2"/>
</dbReference>
<dbReference type="InterPro" id="IPR036179">
    <property type="entry name" value="Ig-like_dom_sf"/>
</dbReference>
<evidence type="ECO:0000256" key="3">
    <source>
        <dbReference type="ARBA" id="ARBA00022729"/>
    </source>
</evidence>
<dbReference type="InParanoid" id="A0A6J2VV08"/>
<dbReference type="Proteomes" id="UP000504632">
    <property type="component" value="Chromosome 7"/>
</dbReference>
<evidence type="ECO:0000256" key="2">
    <source>
        <dbReference type="ARBA" id="ARBA00022475"/>
    </source>
</evidence>
<keyword evidence="3" id="KW-0732">Signal</keyword>
<comment type="subcellular location">
    <subcellularLocation>
        <location evidence="1">Cell membrane</location>
    </subcellularLocation>
</comment>
<keyword evidence="4" id="KW-0391">Immunity</keyword>
<organism evidence="9 10">
    <name type="scientific">Chanos chanos</name>
    <name type="common">Milkfish</name>
    <name type="synonym">Mugil chanos</name>
    <dbReference type="NCBI Taxonomy" id="29144"/>
    <lineage>
        <taxon>Eukaryota</taxon>
        <taxon>Metazoa</taxon>
        <taxon>Chordata</taxon>
        <taxon>Craniata</taxon>
        <taxon>Vertebrata</taxon>
        <taxon>Euteleostomi</taxon>
        <taxon>Actinopterygii</taxon>
        <taxon>Neopterygii</taxon>
        <taxon>Teleostei</taxon>
        <taxon>Ostariophysi</taxon>
        <taxon>Gonorynchiformes</taxon>
        <taxon>Chanidae</taxon>
        <taxon>Chanos</taxon>
    </lineage>
</organism>
<protein>
    <submittedName>
        <fullName evidence="10">Uncharacterized protein LOC115816193</fullName>
    </submittedName>
</protein>
<dbReference type="GO" id="GO:0002376">
    <property type="term" value="P:immune system process"/>
    <property type="evidence" value="ECO:0007669"/>
    <property type="project" value="UniProtKB-KW"/>
</dbReference>
<dbReference type="PANTHER" id="PTHR19433:SF127">
    <property type="entry name" value="NITR9"/>
    <property type="match status" value="1"/>
</dbReference>
<dbReference type="InterPro" id="IPR013783">
    <property type="entry name" value="Ig-like_fold"/>
</dbReference>
<dbReference type="GO" id="GO:0009617">
    <property type="term" value="P:response to bacterium"/>
    <property type="evidence" value="ECO:0007669"/>
    <property type="project" value="TreeGrafter"/>
</dbReference>
<dbReference type="GO" id="GO:0005886">
    <property type="term" value="C:plasma membrane"/>
    <property type="evidence" value="ECO:0007669"/>
    <property type="project" value="UniProtKB-SubCell"/>
</dbReference>
<evidence type="ECO:0000256" key="4">
    <source>
        <dbReference type="ARBA" id="ARBA00022859"/>
    </source>
</evidence>
<dbReference type="InterPro" id="IPR003599">
    <property type="entry name" value="Ig_sub"/>
</dbReference>
<proteinExistence type="predicted"/>
<keyword evidence="6" id="KW-1015">Disulfide bond</keyword>
<dbReference type="Pfam" id="PF07686">
    <property type="entry name" value="V-set"/>
    <property type="match status" value="2"/>
</dbReference>
<dbReference type="OrthoDB" id="6370831at2759"/>
<reference evidence="10" key="1">
    <citation type="submission" date="2025-08" db="UniProtKB">
        <authorList>
            <consortium name="RefSeq"/>
        </authorList>
    </citation>
    <scope>IDENTIFICATION</scope>
</reference>
<dbReference type="AlphaFoldDB" id="A0A6J2VV08"/>
<evidence type="ECO:0000256" key="5">
    <source>
        <dbReference type="ARBA" id="ARBA00023136"/>
    </source>
</evidence>
<evidence type="ECO:0000313" key="9">
    <source>
        <dbReference type="Proteomes" id="UP000504632"/>
    </source>
</evidence>
<evidence type="ECO:0000313" key="10">
    <source>
        <dbReference type="RefSeq" id="XP_030635021.1"/>
    </source>
</evidence>
<evidence type="ECO:0000256" key="6">
    <source>
        <dbReference type="ARBA" id="ARBA00023157"/>
    </source>
</evidence>
<dbReference type="SMART" id="SM00409">
    <property type="entry name" value="IG"/>
    <property type="match status" value="2"/>
</dbReference>
<sequence length="296" mass="33236">MEIELGTTHAHTYGVGFVTPEGNPRWPQSMEFPRAVRRVTRQPSPLRIFTFDSLLFQPDGANAQVQSLPQTNVVVSVEVGNDVTLSCSCQTEMAMHYSWYKHVWGQKPQLISTIYKYDTQAMFYNEFEDNPRFTVQRGVDINHLRISEVQSEDVATYYCGGAHSNVIEFDVGIDLIVKEAKTEGFVVQQNSASQLVKPGANVTLQCTIHPMGESCAGQHHVYWFRQNPEQSYPGIIYTYENSSDQCERSCVYNLPKRNIGLSDAGTYYCAVVTCGKILVGNGTRVDTQDTGMHHSV</sequence>
<dbReference type="InterPro" id="IPR013106">
    <property type="entry name" value="Ig_V-set"/>
</dbReference>
<dbReference type="InterPro" id="IPR052051">
    <property type="entry name" value="TCR_complex_component"/>
</dbReference>
<gene>
    <name evidence="10" type="primary">LOC115816193</name>
</gene>
<keyword evidence="5" id="KW-0472">Membrane</keyword>
<keyword evidence="7" id="KW-0325">Glycoprotein</keyword>
<dbReference type="CDD" id="cd00099">
    <property type="entry name" value="IgV"/>
    <property type="match status" value="2"/>
</dbReference>
<dbReference type="InterPro" id="IPR007110">
    <property type="entry name" value="Ig-like_dom"/>
</dbReference>
<keyword evidence="9" id="KW-1185">Reference proteome</keyword>
<evidence type="ECO:0000256" key="7">
    <source>
        <dbReference type="ARBA" id="ARBA00023180"/>
    </source>
</evidence>
<dbReference type="SUPFAM" id="SSF48726">
    <property type="entry name" value="Immunoglobulin"/>
    <property type="match status" value="2"/>
</dbReference>
<dbReference type="SMART" id="SM00406">
    <property type="entry name" value="IGv"/>
    <property type="match status" value="2"/>
</dbReference>
<dbReference type="PANTHER" id="PTHR19433">
    <property type="entry name" value="T-CELL RECEPTOR ALPHA CHAIN V REGION-RELATED"/>
    <property type="match status" value="1"/>
</dbReference>
<dbReference type="PROSITE" id="PS50835">
    <property type="entry name" value="IG_LIKE"/>
    <property type="match status" value="2"/>
</dbReference>
<dbReference type="GeneID" id="115816193"/>
<evidence type="ECO:0000259" key="8">
    <source>
        <dbReference type="PROSITE" id="PS50835"/>
    </source>
</evidence>
<name>A0A6J2VV08_CHACN</name>
<keyword evidence="2" id="KW-1003">Cell membrane</keyword>
<evidence type="ECO:0000256" key="1">
    <source>
        <dbReference type="ARBA" id="ARBA00004236"/>
    </source>
</evidence>
<feature type="domain" description="Ig-like" evidence="8">
    <location>
        <begin position="69"/>
        <end position="159"/>
    </location>
</feature>